<dbReference type="InterPro" id="IPR008949">
    <property type="entry name" value="Isoprenoid_synthase_dom_sf"/>
</dbReference>
<reference evidence="4" key="1">
    <citation type="submission" date="2018-04" db="EMBL/GenBank/DDBJ databases">
        <title>Draft genome sequence of the Candidatus Spirobacillus cienkowskii, a pathogen of freshwater Daphnia species, reconstructed from hemolymph metagenomic reads.</title>
        <authorList>
            <person name="Bresciani L."/>
            <person name="Lemos L.N."/>
            <person name="Wale N."/>
            <person name="Lin J.Y."/>
            <person name="Fernandes G.R."/>
            <person name="Duffy M.A."/>
            <person name="Rodrigues J.M."/>
        </authorList>
    </citation>
    <scope>NUCLEOTIDE SEQUENCE [LARGE SCALE GENOMIC DNA]</scope>
    <source>
        <strain evidence="4">Binning01</strain>
    </source>
</reference>
<comment type="similarity">
    <text evidence="3">Belongs to the FPP/GGPP synthase family.</text>
</comment>
<name>A0A369KQQ7_9BACT</name>
<gene>
    <name evidence="4" type="ORF">DCC88_02235</name>
</gene>
<dbReference type="InterPro" id="IPR000092">
    <property type="entry name" value="Polyprenyl_synt"/>
</dbReference>
<keyword evidence="5" id="KW-1185">Reference proteome</keyword>
<dbReference type="PANTHER" id="PTHR12001:SF44">
    <property type="entry name" value="GERANYLGERANYL PYROPHOSPHATE SYNTHASE"/>
    <property type="match status" value="1"/>
</dbReference>
<keyword evidence="3" id="KW-0808">Transferase</keyword>
<dbReference type="GO" id="GO:0046872">
    <property type="term" value="F:metal ion binding"/>
    <property type="evidence" value="ECO:0007669"/>
    <property type="project" value="UniProtKB-KW"/>
</dbReference>
<dbReference type="Gene3D" id="1.10.600.10">
    <property type="entry name" value="Farnesyl Diphosphate Synthase"/>
    <property type="match status" value="1"/>
</dbReference>
<accession>A0A369KQQ7</accession>
<dbReference type="PANTHER" id="PTHR12001">
    <property type="entry name" value="GERANYLGERANYL PYROPHOSPHATE SYNTHASE"/>
    <property type="match status" value="1"/>
</dbReference>
<evidence type="ECO:0000256" key="3">
    <source>
        <dbReference type="RuleBase" id="RU004466"/>
    </source>
</evidence>
<dbReference type="InterPro" id="IPR033749">
    <property type="entry name" value="Polyprenyl_synt_CS"/>
</dbReference>
<evidence type="ECO:0000256" key="2">
    <source>
        <dbReference type="ARBA" id="ARBA00022842"/>
    </source>
</evidence>
<dbReference type="AlphaFoldDB" id="A0A369KQQ7"/>
<dbReference type="PROSITE" id="PS00723">
    <property type="entry name" value="POLYPRENYL_SYNTHASE_1"/>
    <property type="match status" value="1"/>
</dbReference>
<dbReference type="Proteomes" id="UP000253934">
    <property type="component" value="Unassembled WGS sequence"/>
</dbReference>
<dbReference type="GO" id="GO:0008299">
    <property type="term" value="P:isoprenoid biosynthetic process"/>
    <property type="evidence" value="ECO:0007669"/>
    <property type="project" value="InterPro"/>
</dbReference>
<dbReference type="EMBL" id="QOVW01000013">
    <property type="protein sequence ID" value="RDB37009.1"/>
    <property type="molecule type" value="Genomic_DNA"/>
</dbReference>
<proteinExistence type="inferred from homology"/>
<evidence type="ECO:0000313" key="4">
    <source>
        <dbReference type="EMBL" id="RDB37009.1"/>
    </source>
</evidence>
<comment type="caution">
    <text evidence="4">The sequence shown here is derived from an EMBL/GenBank/DDBJ whole genome shotgun (WGS) entry which is preliminary data.</text>
</comment>
<evidence type="ECO:0000313" key="5">
    <source>
        <dbReference type="Proteomes" id="UP000253934"/>
    </source>
</evidence>
<sequence length="383" mass="44757">MRHNNMKNHLQDMFISDFNFITKAIHDFVKLKLPQFIKYENPYIFNILEKKLLDISSEAISSNAKRLRPLICIWVLRNYYLSGDFSSHLSDLSSEKAKIVNKILNIAIIIEILHSASLVIDDIEDGSLERRGKKSMHVQYGMPHALNCANWMYFLVFKMLPKNLVELCYSTLFDCHIGQALDLNSNNFGDNAEMFLNNSENRWTYYNKCAELKTSRLIIFSFDCLKEILNLNDDLLFKLRKIFMEYGVIYQIFDDIKNLIPDISFGKIYEDLNYGIRSSVVLTFLDILSEQNSQEALKVLFSKNFKKYFLEHEKRNLAIISCYNNAKNMLSLNSNSLYSLCLCDKSKDYLSKIIENPFNNININSAINPCKYTHNLQEEIIYE</sequence>
<dbReference type="GO" id="GO:0004659">
    <property type="term" value="F:prenyltransferase activity"/>
    <property type="evidence" value="ECO:0007669"/>
    <property type="project" value="InterPro"/>
</dbReference>
<organism evidence="4 5">
    <name type="scientific">Spirobacillus cienkowskii</name>
    <dbReference type="NCBI Taxonomy" id="495820"/>
    <lineage>
        <taxon>Bacteria</taxon>
        <taxon>Pseudomonadati</taxon>
        <taxon>Bdellovibrionota</taxon>
        <taxon>Oligoflexia</taxon>
        <taxon>Silvanigrellales</taxon>
        <taxon>Spirobacillus</taxon>
    </lineage>
</organism>
<evidence type="ECO:0008006" key="6">
    <source>
        <dbReference type="Google" id="ProtNLM"/>
    </source>
</evidence>
<dbReference type="SUPFAM" id="SSF48576">
    <property type="entry name" value="Terpenoid synthases"/>
    <property type="match status" value="1"/>
</dbReference>
<keyword evidence="2" id="KW-0460">Magnesium</keyword>
<protein>
    <recommendedName>
        <fullName evidence="6">Polyprenyl synthetase family protein</fullName>
    </recommendedName>
</protein>
<evidence type="ECO:0000256" key="1">
    <source>
        <dbReference type="ARBA" id="ARBA00022723"/>
    </source>
</evidence>
<dbReference type="Pfam" id="PF00348">
    <property type="entry name" value="polyprenyl_synt"/>
    <property type="match status" value="1"/>
</dbReference>
<keyword evidence="1" id="KW-0479">Metal-binding</keyword>